<keyword evidence="2" id="KW-1185">Reference proteome</keyword>
<dbReference type="AlphaFoldDB" id="A0AAV4NG21"/>
<reference evidence="1 2" key="1">
    <citation type="submission" date="2021-06" db="EMBL/GenBank/DDBJ databases">
        <title>Caerostris extrusa draft genome.</title>
        <authorList>
            <person name="Kono N."/>
            <person name="Arakawa K."/>
        </authorList>
    </citation>
    <scope>NUCLEOTIDE SEQUENCE [LARGE SCALE GENOMIC DNA]</scope>
</reference>
<name>A0AAV4NG21_CAEEX</name>
<accession>A0AAV4NG21</accession>
<protein>
    <submittedName>
        <fullName evidence="1">Uncharacterized protein</fullName>
    </submittedName>
</protein>
<sequence length="132" mass="15249">MPVVWEGFILTVNSIERYFFLKRSVVQPINHISLALLESLIWTSADVTKLVDSAQIMMSRYQVIWRSTIATRIDLPTYRCHTPTCQFSLLKRSEARLRIQPCFILSSTYSRGSSRTQLQMEASVMISQRQSS</sequence>
<evidence type="ECO:0000313" key="2">
    <source>
        <dbReference type="Proteomes" id="UP001054945"/>
    </source>
</evidence>
<evidence type="ECO:0000313" key="1">
    <source>
        <dbReference type="EMBL" id="GIX83265.1"/>
    </source>
</evidence>
<comment type="caution">
    <text evidence="1">The sequence shown here is derived from an EMBL/GenBank/DDBJ whole genome shotgun (WGS) entry which is preliminary data.</text>
</comment>
<proteinExistence type="predicted"/>
<organism evidence="1 2">
    <name type="scientific">Caerostris extrusa</name>
    <name type="common">Bark spider</name>
    <name type="synonym">Caerostris bankana</name>
    <dbReference type="NCBI Taxonomy" id="172846"/>
    <lineage>
        <taxon>Eukaryota</taxon>
        <taxon>Metazoa</taxon>
        <taxon>Ecdysozoa</taxon>
        <taxon>Arthropoda</taxon>
        <taxon>Chelicerata</taxon>
        <taxon>Arachnida</taxon>
        <taxon>Araneae</taxon>
        <taxon>Araneomorphae</taxon>
        <taxon>Entelegynae</taxon>
        <taxon>Araneoidea</taxon>
        <taxon>Araneidae</taxon>
        <taxon>Caerostris</taxon>
    </lineage>
</organism>
<dbReference type="Proteomes" id="UP001054945">
    <property type="component" value="Unassembled WGS sequence"/>
</dbReference>
<gene>
    <name evidence="1" type="ORF">CEXT_92321</name>
</gene>
<dbReference type="EMBL" id="BPLR01003312">
    <property type="protein sequence ID" value="GIX83265.1"/>
    <property type="molecule type" value="Genomic_DNA"/>
</dbReference>